<evidence type="ECO:0000313" key="1">
    <source>
        <dbReference type="EMBL" id="WCZ38005.1"/>
    </source>
</evidence>
<protein>
    <submittedName>
        <fullName evidence="1">Uncharacterized protein</fullName>
    </submittedName>
</protein>
<keyword evidence="2" id="KW-1185">Reference proteome</keyword>
<accession>A0ABY7UH00</accession>
<name>A0ABY7UH00_9CORY</name>
<gene>
    <name evidence="1" type="ORF">CJEDD_01910</name>
</gene>
<sequence>MLPAETTRVRVEVSLRSGNVAARNGSDGLSSHSAIMSDIITESGASGMIRFAASVLKPEIQNASQITACRPASPRQMTVPSWGRC</sequence>
<organism evidence="1 2">
    <name type="scientific">Corynebacterium jeddahense</name>
    <dbReference type="NCBI Taxonomy" id="1414719"/>
    <lineage>
        <taxon>Bacteria</taxon>
        <taxon>Bacillati</taxon>
        <taxon>Actinomycetota</taxon>
        <taxon>Actinomycetes</taxon>
        <taxon>Mycobacteriales</taxon>
        <taxon>Corynebacteriaceae</taxon>
        <taxon>Corynebacterium</taxon>
    </lineage>
</organism>
<proteinExistence type="predicted"/>
<dbReference type="EMBL" id="CP063194">
    <property type="protein sequence ID" value="WCZ38005.1"/>
    <property type="molecule type" value="Genomic_DNA"/>
</dbReference>
<reference evidence="1 2" key="1">
    <citation type="submission" date="2020-10" db="EMBL/GenBank/DDBJ databases">
        <title>Complete genome sequence of Corynebacterium jeddahense DSM 45997, type strain of Corynebacterium jeddahense.</title>
        <authorList>
            <person name="Busche T."/>
            <person name="Kalinowski J."/>
            <person name="Ruckert C."/>
        </authorList>
    </citation>
    <scope>NUCLEOTIDE SEQUENCE [LARGE SCALE GENOMIC DNA]</scope>
    <source>
        <strain evidence="1 2">DSM 45997</strain>
    </source>
</reference>
<dbReference type="Proteomes" id="UP001218071">
    <property type="component" value="Chromosome"/>
</dbReference>
<evidence type="ECO:0000313" key="2">
    <source>
        <dbReference type="Proteomes" id="UP001218071"/>
    </source>
</evidence>